<evidence type="ECO:0000313" key="2">
    <source>
        <dbReference type="EMBL" id="KQK84165.1"/>
    </source>
</evidence>
<protein>
    <submittedName>
        <fullName evidence="2">Uncharacterized protein</fullName>
    </submittedName>
</protein>
<evidence type="ECO:0000256" key="1">
    <source>
        <dbReference type="SAM" id="MobiDB-lite"/>
    </source>
</evidence>
<organism evidence="2 3">
    <name type="scientific">Amazona aestiva</name>
    <name type="common">Blue-fronted Amazon parrot</name>
    <dbReference type="NCBI Taxonomy" id="12930"/>
    <lineage>
        <taxon>Eukaryota</taxon>
        <taxon>Metazoa</taxon>
        <taxon>Chordata</taxon>
        <taxon>Craniata</taxon>
        <taxon>Vertebrata</taxon>
        <taxon>Euteleostomi</taxon>
        <taxon>Archelosauria</taxon>
        <taxon>Archosauria</taxon>
        <taxon>Dinosauria</taxon>
        <taxon>Saurischia</taxon>
        <taxon>Theropoda</taxon>
        <taxon>Coelurosauria</taxon>
        <taxon>Aves</taxon>
        <taxon>Neognathae</taxon>
        <taxon>Neoaves</taxon>
        <taxon>Telluraves</taxon>
        <taxon>Australaves</taxon>
        <taxon>Psittaciformes</taxon>
        <taxon>Psittacidae</taxon>
        <taxon>Amazona</taxon>
    </lineage>
</organism>
<dbReference type="AlphaFoldDB" id="A0A0Q3MNM6"/>
<dbReference type="EMBL" id="LMAW01001181">
    <property type="protein sequence ID" value="KQK84165.1"/>
    <property type="molecule type" value="Genomic_DNA"/>
</dbReference>
<comment type="caution">
    <text evidence="2">The sequence shown here is derived from an EMBL/GenBank/DDBJ whole genome shotgun (WGS) entry which is preliminary data.</text>
</comment>
<accession>A0A0Q3MNM6</accession>
<feature type="region of interest" description="Disordered" evidence="1">
    <location>
        <begin position="1"/>
        <end position="21"/>
    </location>
</feature>
<reference evidence="2 3" key="1">
    <citation type="submission" date="2015-10" db="EMBL/GenBank/DDBJ databases">
        <authorList>
            <person name="Gilbert D.G."/>
        </authorList>
    </citation>
    <scope>NUCLEOTIDE SEQUENCE [LARGE SCALE GENOMIC DNA]</scope>
    <source>
        <strain evidence="2">FVVF132</strain>
    </source>
</reference>
<dbReference type="Proteomes" id="UP000051836">
    <property type="component" value="Unassembled WGS sequence"/>
</dbReference>
<name>A0A0Q3MNM6_AMAAE</name>
<evidence type="ECO:0000313" key="3">
    <source>
        <dbReference type="Proteomes" id="UP000051836"/>
    </source>
</evidence>
<keyword evidence="3" id="KW-1185">Reference proteome</keyword>
<sequence>MVVLRAPAPRSLTKRVQKDPSRADALPELSYYRGHTPPSRAWTLEDHILSATVIYKTSAGQRNSRNSILHRLAQTYQLSTDTTKTAQDFIPTEASNLCVSVTQVEFLGEDANTYIEDGAINSYEVMYLAQGVKGYQ</sequence>
<gene>
    <name evidence="2" type="ORF">AAES_51362</name>
</gene>
<proteinExistence type="predicted"/>